<dbReference type="InterPro" id="IPR005227">
    <property type="entry name" value="YqgF"/>
</dbReference>
<dbReference type="EMBL" id="FPIW01000029">
    <property type="protein sequence ID" value="SFW53269.1"/>
    <property type="molecule type" value="Genomic_DNA"/>
</dbReference>
<reference evidence="8" key="1">
    <citation type="submission" date="2016-11" db="EMBL/GenBank/DDBJ databases">
        <authorList>
            <person name="Jaros S."/>
            <person name="Januszkiewicz K."/>
            <person name="Wedrychowicz H."/>
        </authorList>
    </citation>
    <scope>NUCLEOTIDE SEQUENCE [LARGE SCALE GENOMIC DNA]</scope>
    <source>
        <strain evidence="8">DSM 7057</strain>
    </source>
</reference>
<evidence type="ECO:0000256" key="4">
    <source>
        <dbReference type="ARBA" id="ARBA00022801"/>
    </source>
</evidence>
<dbReference type="RefSeq" id="WP_041723757.1">
    <property type="nucleotide sequence ID" value="NZ_FPIW01000029.1"/>
</dbReference>
<sequence>MKFVSVDYGLARTGLAVSDPDGRMAFPLATVRLQDYTDRKLFLAALAEKIIEAGAEAVVVGLPLTQDGKESLTTRQVRNVTQRLKRRIPLPFYYMVEELSSEEAWADLREAGLKMRKRKAVLDQQAAVRILSSFLALAPQERSPA</sequence>
<keyword evidence="4 5" id="KW-0378">Hydrolase</keyword>
<accession>A0AA94HT81</accession>
<evidence type="ECO:0000256" key="5">
    <source>
        <dbReference type="HAMAP-Rule" id="MF_00651"/>
    </source>
</evidence>
<gene>
    <name evidence="7" type="ORF">SAMN02910291_01719</name>
</gene>
<dbReference type="Gene3D" id="3.30.420.140">
    <property type="entry name" value="YqgF/RNase H-like domain"/>
    <property type="match status" value="1"/>
</dbReference>
<dbReference type="NCBIfam" id="TIGR00250">
    <property type="entry name" value="RNAse_H_YqgF"/>
    <property type="match status" value="1"/>
</dbReference>
<evidence type="ECO:0000313" key="8">
    <source>
        <dbReference type="Proteomes" id="UP000182680"/>
    </source>
</evidence>
<dbReference type="HAMAP" id="MF_00651">
    <property type="entry name" value="Nuclease_YqgF"/>
    <property type="match status" value="1"/>
</dbReference>
<comment type="caution">
    <text evidence="7">The sequence shown here is derived from an EMBL/GenBank/DDBJ whole genome shotgun (WGS) entry which is preliminary data.</text>
</comment>
<dbReference type="GO" id="GO:0000967">
    <property type="term" value="P:rRNA 5'-end processing"/>
    <property type="evidence" value="ECO:0007669"/>
    <property type="project" value="UniProtKB-UniRule"/>
</dbReference>
<dbReference type="Pfam" id="PF03652">
    <property type="entry name" value="RuvX"/>
    <property type="match status" value="1"/>
</dbReference>
<dbReference type="InterPro" id="IPR012337">
    <property type="entry name" value="RNaseH-like_sf"/>
</dbReference>
<dbReference type="InterPro" id="IPR006641">
    <property type="entry name" value="YqgF/RNaseH-like_dom"/>
</dbReference>
<dbReference type="SUPFAM" id="SSF53098">
    <property type="entry name" value="Ribonuclease H-like"/>
    <property type="match status" value="1"/>
</dbReference>
<dbReference type="PANTHER" id="PTHR33317:SF4">
    <property type="entry name" value="POLYNUCLEOTIDYL TRANSFERASE, RIBONUCLEASE H-LIKE SUPERFAMILY PROTEIN"/>
    <property type="match status" value="1"/>
</dbReference>
<dbReference type="Proteomes" id="UP000182680">
    <property type="component" value="Unassembled WGS sequence"/>
</dbReference>
<dbReference type="AlphaFoldDB" id="A0AA94HT81"/>
<dbReference type="SMART" id="SM00732">
    <property type="entry name" value="YqgFc"/>
    <property type="match status" value="1"/>
</dbReference>
<proteinExistence type="inferred from homology"/>
<evidence type="ECO:0000313" key="7">
    <source>
        <dbReference type="EMBL" id="SFW53269.1"/>
    </source>
</evidence>
<dbReference type="GO" id="GO:0004518">
    <property type="term" value="F:nuclease activity"/>
    <property type="evidence" value="ECO:0007669"/>
    <property type="project" value="UniProtKB-KW"/>
</dbReference>
<dbReference type="GO" id="GO:0005829">
    <property type="term" value="C:cytosol"/>
    <property type="evidence" value="ECO:0007669"/>
    <property type="project" value="TreeGrafter"/>
</dbReference>
<evidence type="ECO:0000259" key="6">
    <source>
        <dbReference type="SMART" id="SM00732"/>
    </source>
</evidence>
<organism evidence="7 8">
    <name type="scientific">Desulfovibrio desulfuricans</name>
    <dbReference type="NCBI Taxonomy" id="876"/>
    <lineage>
        <taxon>Bacteria</taxon>
        <taxon>Pseudomonadati</taxon>
        <taxon>Thermodesulfobacteriota</taxon>
        <taxon>Desulfovibrionia</taxon>
        <taxon>Desulfovibrionales</taxon>
        <taxon>Desulfovibrionaceae</taxon>
        <taxon>Desulfovibrio</taxon>
    </lineage>
</organism>
<comment type="subcellular location">
    <subcellularLocation>
        <location evidence="5">Cytoplasm</location>
    </subcellularLocation>
</comment>
<dbReference type="InterPro" id="IPR037027">
    <property type="entry name" value="YqgF/RNaseH-like_dom_sf"/>
</dbReference>
<evidence type="ECO:0000256" key="3">
    <source>
        <dbReference type="ARBA" id="ARBA00022722"/>
    </source>
</evidence>
<dbReference type="PANTHER" id="PTHR33317">
    <property type="entry name" value="POLYNUCLEOTIDYL TRANSFERASE, RIBONUCLEASE H-LIKE SUPERFAMILY PROTEIN"/>
    <property type="match status" value="1"/>
</dbReference>
<keyword evidence="3 5" id="KW-0540">Nuclease</keyword>
<comment type="function">
    <text evidence="5">Could be a nuclease involved in processing of the 5'-end of pre-16S rRNA.</text>
</comment>
<dbReference type="CDD" id="cd16964">
    <property type="entry name" value="YqgF"/>
    <property type="match status" value="1"/>
</dbReference>
<keyword evidence="1 5" id="KW-0963">Cytoplasm</keyword>
<evidence type="ECO:0000256" key="2">
    <source>
        <dbReference type="ARBA" id="ARBA00022517"/>
    </source>
</evidence>
<evidence type="ECO:0000256" key="1">
    <source>
        <dbReference type="ARBA" id="ARBA00022490"/>
    </source>
</evidence>
<dbReference type="EC" id="3.1.-.-" evidence="5"/>
<keyword evidence="2 5" id="KW-0690">Ribosome biogenesis</keyword>
<dbReference type="GO" id="GO:0016788">
    <property type="term" value="F:hydrolase activity, acting on ester bonds"/>
    <property type="evidence" value="ECO:0007669"/>
    <property type="project" value="UniProtKB-UniRule"/>
</dbReference>
<comment type="similarity">
    <text evidence="5">Belongs to the YqgF HJR family.</text>
</comment>
<protein>
    <recommendedName>
        <fullName evidence="5">Putative pre-16S rRNA nuclease</fullName>
        <ecNumber evidence="5">3.1.-.-</ecNumber>
    </recommendedName>
</protein>
<feature type="domain" description="YqgF/RNase H-like" evidence="6">
    <location>
        <begin position="1"/>
        <end position="104"/>
    </location>
</feature>
<name>A0AA94HT81_DESDE</name>